<evidence type="ECO:0000256" key="9">
    <source>
        <dbReference type="ARBA" id="ARBA00048351"/>
    </source>
</evidence>
<evidence type="ECO:0000256" key="7">
    <source>
        <dbReference type="ARBA" id="ARBA00022917"/>
    </source>
</evidence>
<evidence type="ECO:0000256" key="6">
    <source>
        <dbReference type="ARBA" id="ARBA00022840"/>
    </source>
</evidence>
<dbReference type="PANTHER" id="PTHR43097">
    <property type="entry name" value="GLUTAMINE-TRNA LIGASE"/>
    <property type="match status" value="1"/>
</dbReference>
<dbReference type="EMBL" id="DTCA01000065">
    <property type="protein sequence ID" value="HGM07173.1"/>
    <property type="molecule type" value="Genomic_DNA"/>
</dbReference>
<dbReference type="NCBIfam" id="TIGR00463">
    <property type="entry name" value="gltX_arch"/>
    <property type="match status" value="1"/>
</dbReference>
<comment type="function">
    <text evidence="10">Catalyzes the attachment of glutamate to tRNA(Glu) in a two-step reaction: glutamate is first activated by ATP to form Glu-AMP and then transferred to the acceptor end of tRNA(Glu).</text>
</comment>
<keyword evidence="5 10" id="KW-0547">Nucleotide-binding</keyword>
<comment type="caution">
    <text evidence="13">The sequence shown here is derived from an EMBL/GenBank/DDBJ whole genome shotgun (WGS) entry which is preliminary data.</text>
</comment>
<dbReference type="Gene3D" id="2.40.240.10">
    <property type="entry name" value="Ribosomal Protein L25, Chain P"/>
    <property type="match status" value="1"/>
</dbReference>
<evidence type="ECO:0000259" key="11">
    <source>
        <dbReference type="Pfam" id="PF00749"/>
    </source>
</evidence>
<keyword evidence="8 10" id="KW-0030">Aminoacyl-tRNA synthetase</keyword>
<dbReference type="GO" id="GO:0006424">
    <property type="term" value="P:glutamyl-tRNA aminoacylation"/>
    <property type="evidence" value="ECO:0007669"/>
    <property type="project" value="UniProtKB-UniRule"/>
</dbReference>
<evidence type="ECO:0000256" key="8">
    <source>
        <dbReference type="ARBA" id="ARBA00023146"/>
    </source>
</evidence>
<keyword evidence="6 10" id="KW-0067">ATP-binding</keyword>
<keyword evidence="3 10" id="KW-0963">Cytoplasm</keyword>
<dbReference type="InterPro" id="IPR050132">
    <property type="entry name" value="Gln/Glu-tRNA_Ligase"/>
</dbReference>
<dbReference type="PANTHER" id="PTHR43097:SF5">
    <property type="entry name" value="GLUTAMATE--TRNA LIGASE"/>
    <property type="match status" value="1"/>
</dbReference>
<keyword evidence="4 10" id="KW-0436">Ligase</keyword>
<evidence type="ECO:0000256" key="1">
    <source>
        <dbReference type="ARBA" id="ARBA00004496"/>
    </source>
</evidence>
<comment type="subcellular location">
    <subcellularLocation>
        <location evidence="1 10">Cytoplasm</location>
    </subcellularLocation>
</comment>
<proteinExistence type="inferred from homology"/>
<reference evidence="13" key="1">
    <citation type="journal article" date="2020" name="mSystems">
        <title>Genome- and Community-Level Interaction Insights into Carbon Utilization and Element Cycling Functions of Hydrothermarchaeota in Hydrothermal Sediment.</title>
        <authorList>
            <person name="Zhou Z."/>
            <person name="Liu Y."/>
            <person name="Xu W."/>
            <person name="Pan J."/>
            <person name="Luo Z.H."/>
            <person name="Li M."/>
        </authorList>
    </citation>
    <scope>NUCLEOTIDE SEQUENCE [LARGE SCALE GENOMIC DNA]</scope>
    <source>
        <strain evidence="13">SpSt-658</strain>
    </source>
</reference>
<protein>
    <recommendedName>
        <fullName evidence="10">Glutamate--tRNA ligase</fullName>
        <ecNumber evidence="10">6.1.1.17</ecNumber>
    </recommendedName>
    <alternativeName>
        <fullName evidence="10">Glutamyl-tRNA synthetase</fullName>
        <shortName evidence="10">GluRS</shortName>
    </alternativeName>
</protein>
<dbReference type="PRINTS" id="PR00987">
    <property type="entry name" value="TRNASYNTHGLU"/>
</dbReference>
<feature type="short sequence motif" description="'HIGH' region" evidence="10">
    <location>
        <begin position="116"/>
        <end position="126"/>
    </location>
</feature>
<comment type="similarity">
    <text evidence="2 10">Belongs to the class-I aminoacyl-tRNA synthetase family. Glutamate--tRNA ligase type 2 subfamily.</text>
</comment>
<evidence type="ECO:0000256" key="2">
    <source>
        <dbReference type="ARBA" id="ARBA00008927"/>
    </source>
</evidence>
<dbReference type="Gene3D" id="2.40.240.100">
    <property type="match status" value="1"/>
</dbReference>
<gene>
    <name evidence="10" type="primary">gltX</name>
    <name evidence="13" type="ORF">ENU31_02010</name>
</gene>
<organism evidence="13">
    <name type="scientific">Ignisphaera aggregans</name>
    <dbReference type="NCBI Taxonomy" id="334771"/>
    <lineage>
        <taxon>Archaea</taxon>
        <taxon>Thermoproteota</taxon>
        <taxon>Thermoprotei</taxon>
        <taxon>Desulfurococcales</taxon>
        <taxon>Desulfurococcaceae</taxon>
        <taxon>Ignisphaera</taxon>
    </lineage>
</organism>
<dbReference type="Pfam" id="PF00749">
    <property type="entry name" value="tRNA-synt_1c"/>
    <property type="match status" value="1"/>
</dbReference>
<dbReference type="InterPro" id="IPR014729">
    <property type="entry name" value="Rossmann-like_a/b/a_fold"/>
</dbReference>
<dbReference type="EC" id="6.1.1.17" evidence="10"/>
<dbReference type="SUPFAM" id="SSF50715">
    <property type="entry name" value="Ribosomal protein L25-like"/>
    <property type="match status" value="1"/>
</dbReference>
<dbReference type="InterPro" id="IPR004526">
    <property type="entry name" value="Glu-tRNA-synth_arc/euk"/>
</dbReference>
<keyword evidence="7 10" id="KW-0648">Protein biosynthesis</keyword>
<feature type="domain" description="Glutamyl/glutaminyl-tRNA synthetase class Ib catalytic" evidence="11">
    <location>
        <begin position="110"/>
        <end position="420"/>
    </location>
</feature>
<dbReference type="HAMAP" id="MF_02076">
    <property type="entry name" value="Glu_tRNA_synth_type2"/>
    <property type="match status" value="1"/>
</dbReference>
<dbReference type="SUPFAM" id="SSF52374">
    <property type="entry name" value="Nucleotidylyl transferase"/>
    <property type="match status" value="1"/>
</dbReference>
<comment type="catalytic activity">
    <reaction evidence="9 10">
        <text>tRNA(Glu) + L-glutamate + ATP = L-glutamyl-tRNA(Glu) + AMP + diphosphate</text>
        <dbReference type="Rhea" id="RHEA:23540"/>
        <dbReference type="Rhea" id="RHEA-COMP:9663"/>
        <dbReference type="Rhea" id="RHEA-COMP:9680"/>
        <dbReference type="ChEBI" id="CHEBI:29985"/>
        <dbReference type="ChEBI" id="CHEBI:30616"/>
        <dbReference type="ChEBI" id="CHEBI:33019"/>
        <dbReference type="ChEBI" id="CHEBI:78442"/>
        <dbReference type="ChEBI" id="CHEBI:78520"/>
        <dbReference type="ChEBI" id="CHEBI:456215"/>
        <dbReference type="EC" id="6.1.1.17"/>
    </reaction>
</comment>
<dbReference type="GO" id="GO:0004818">
    <property type="term" value="F:glutamate-tRNA ligase activity"/>
    <property type="evidence" value="ECO:0007669"/>
    <property type="project" value="UniProtKB-UniRule"/>
</dbReference>
<accession>A0A7C4H5Z0</accession>
<dbReference type="InterPro" id="IPR020059">
    <property type="entry name" value="Glu/Gln-tRNA-synth_Ib_codon-bd"/>
</dbReference>
<evidence type="ECO:0000313" key="13">
    <source>
        <dbReference type="EMBL" id="HGM07173.1"/>
    </source>
</evidence>
<dbReference type="Gene3D" id="3.40.50.620">
    <property type="entry name" value="HUPs"/>
    <property type="match status" value="1"/>
</dbReference>
<dbReference type="AlphaFoldDB" id="A0A7C4H5Z0"/>
<feature type="domain" description="Glutamyl/glutaminyl-tRNA synthetase class Ib anti-codon binding" evidence="12">
    <location>
        <begin position="424"/>
        <end position="499"/>
    </location>
</feature>
<dbReference type="NCBIfam" id="NF003169">
    <property type="entry name" value="PRK04156.1"/>
    <property type="match status" value="1"/>
</dbReference>
<name>A0A7C4H5Z0_9CREN</name>
<dbReference type="GO" id="GO:0043604">
    <property type="term" value="P:amide biosynthetic process"/>
    <property type="evidence" value="ECO:0007669"/>
    <property type="project" value="TreeGrafter"/>
</dbReference>
<evidence type="ECO:0000259" key="12">
    <source>
        <dbReference type="Pfam" id="PF03950"/>
    </source>
</evidence>
<dbReference type="GO" id="GO:0005524">
    <property type="term" value="F:ATP binding"/>
    <property type="evidence" value="ECO:0007669"/>
    <property type="project" value="UniProtKB-UniRule"/>
</dbReference>
<evidence type="ECO:0000256" key="10">
    <source>
        <dbReference type="HAMAP-Rule" id="MF_02076"/>
    </source>
</evidence>
<evidence type="ECO:0000256" key="4">
    <source>
        <dbReference type="ARBA" id="ARBA00022598"/>
    </source>
</evidence>
<dbReference type="InterPro" id="IPR020056">
    <property type="entry name" value="Rbsml_bL25/Gln-tRNA_synth_N"/>
</dbReference>
<dbReference type="Pfam" id="PF03950">
    <property type="entry name" value="tRNA-synt_1c_C"/>
    <property type="match status" value="1"/>
</dbReference>
<dbReference type="InterPro" id="IPR011035">
    <property type="entry name" value="Ribosomal_bL25/Gln-tRNA_synth"/>
</dbReference>
<sequence length="588" mass="68386">MRTKSMSLLDAIKDQIRQVALKHALVNRFKYGQAKPEPIVNKILGEFKEVRQYAKDVIAIVRDIVHYVNNLDNNEFRKLIDELNISLESEHKVETKTLPPLPNVDKWKNIKTRFAPNPDFPIHLGNARAAILSYTYATMYKGTFILRFEDTDPRTKKPMLEAYEIIREDLRWLGVSWDEEYIQSLRMDIYYEYLKKLIERGYAYIDTCNPEIFKELRNKGVPCPHRDTDPSTNMEKLDKIFAREYGEGEAVVRIKTDLTHPDPAVRDWVIFRIIDTSRYPHPITGDKYILWPTYNFAAAIDDHLMNISHILRGREHTLNTIKQMYIYNYFNWRYPEVVNLGRVGLEELILSKTWIKTQLKLNPDKFMGFDDVRFGTIAALRRRGVIAETIRQIILDLGIKGSDAKISWKNIAALNRRLLDPKTKRVFVVCDPVKVHINNLSTPLLIKIPYHPSSNLGQREYSIKSPIVYISSKDAETFMKNGYLRLMEFANIKFLRKENDTIIAEYIDGGIEEAKRLEANIVQWVPADHRINVRIISVKGMNLGITRCLGESSLLKFNLSDIVQMVRIGFGRIDTIKKKSITIILTHE</sequence>
<dbReference type="InterPro" id="IPR020058">
    <property type="entry name" value="Glu/Gln-tRNA-synth_Ib_cat-dom"/>
</dbReference>
<dbReference type="GO" id="GO:0005829">
    <property type="term" value="C:cytosol"/>
    <property type="evidence" value="ECO:0007669"/>
    <property type="project" value="TreeGrafter"/>
</dbReference>
<evidence type="ECO:0000256" key="5">
    <source>
        <dbReference type="ARBA" id="ARBA00022741"/>
    </source>
</evidence>
<evidence type="ECO:0000256" key="3">
    <source>
        <dbReference type="ARBA" id="ARBA00022490"/>
    </source>
</evidence>
<dbReference type="InterPro" id="IPR000924">
    <property type="entry name" value="Glu/Gln-tRNA-synth"/>
</dbReference>